<dbReference type="Proteomes" id="UP000030518">
    <property type="component" value="Unassembled WGS sequence"/>
</dbReference>
<dbReference type="RefSeq" id="WP_036169278.1">
    <property type="nucleotide sequence ID" value="NZ_JRKJ01000016.1"/>
</dbReference>
<proteinExistence type="predicted"/>
<name>A0A0A2WJ91_9GAMM</name>
<keyword evidence="2" id="KW-1185">Reference proteome</keyword>
<dbReference type="InterPro" id="IPR012347">
    <property type="entry name" value="Ferritin-like"/>
</dbReference>
<dbReference type="SUPFAM" id="SSF47240">
    <property type="entry name" value="Ferritin-like"/>
    <property type="match status" value="1"/>
</dbReference>
<protein>
    <recommendedName>
        <fullName evidence="3">Ferritin-like domain-containing protein</fullName>
    </recommendedName>
</protein>
<sequence length="241" mass="27201">MPALHLIDAVKRRLHRDIVADPVLHARVLNLYLCGEAYPHAVDDYFPIEHVDCPDLASTMRAHMQDEDKHIALYAKAIEKLGCEVIDLDDSAIFNVVIRSHTPSPWRVEPGMDADARNDRIANFLAHAHFLEKRVAHSLEMHLDACAHSPSPYPGKAVSAVLSDENRHVAYTIDAVHDLVPRQRANDILAEHARAERRANLDFSSRTLLRLLREEADHWPAGRRPFFGAVAWAMRRMIAGA</sequence>
<dbReference type="AlphaFoldDB" id="A0A0A2WJ91"/>
<reference evidence="1 2" key="1">
    <citation type="submission" date="2014-09" db="EMBL/GenBank/DDBJ databases">
        <title>Genome sequences of Lysobacter dokdonensis DS-58.</title>
        <authorList>
            <person name="Kim J.F."/>
            <person name="Kwak M.-J."/>
        </authorList>
    </citation>
    <scope>NUCLEOTIDE SEQUENCE [LARGE SCALE GENOMIC DNA]</scope>
    <source>
        <strain evidence="1 2">DS-58</strain>
    </source>
</reference>
<dbReference type="PATRIC" id="fig|1300345.3.peg.1991"/>
<dbReference type="Gene3D" id="1.20.1260.10">
    <property type="match status" value="1"/>
</dbReference>
<evidence type="ECO:0000313" key="2">
    <source>
        <dbReference type="Proteomes" id="UP000030518"/>
    </source>
</evidence>
<dbReference type="STRING" id="1300345.LF41_315"/>
<evidence type="ECO:0008006" key="3">
    <source>
        <dbReference type="Google" id="ProtNLM"/>
    </source>
</evidence>
<comment type="caution">
    <text evidence="1">The sequence shown here is derived from an EMBL/GenBank/DDBJ whole genome shotgun (WGS) entry which is preliminary data.</text>
</comment>
<evidence type="ECO:0000313" key="1">
    <source>
        <dbReference type="EMBL" id="KGQ18782.1"/>
    </source>
</evidence>
<organism evidence="1 2">
    <name type="scientific">Lysobacter dokdonensis DS-58</name>
    <dbReference type="NCBI Taxonomy" id="1300345"/>
    <lineage>
        <taxon>Bacteria</taxon>
        <taxon>Pseudomonadati</taxon>
        <taxon>Pseudomonadota</taxon>
        <taxon>Gammaproteobacteria</taxon>
        <taxon>Lysobacterales</taxon>
        <taxon>Lysobacteraceae</taxon>
        <taxon>Noviluteimonas</taxon>
    </lineage>
</organism>
<dbReference type="OrthoDB" id="7055846at2"/>
<dbReference type="EMBL" id="JRKJ01000016">
    <property type="protein sequence ID" value="KGQ18782.1"/>
    <property type="molecule type" value="Genomic_DNA"/>
</dbReference>
<dbReference type="InterPro" id="IPR009078">
    <property type="entry name" value="Ferritin-like_SF"/>
</dbReference>
<gene>
    <name evidence="1" type="ORF">LF41_315</name>
</gene>
<accession>A0A0A2WJ91</accession>